<keyword evidence="2" id="KW-0560">Oxidoreductase</keyword>
<dbReference type="Gene3D" id="3.40.50.720">
    <property type="entry name" value="NAD(P)-binding Rossmann-like Domain"/>
    <property type="match status" value="1"/>
</dbReference>
<evidence type="ECO:0000256" key="3">
    <source>
        <dbReference type="ARBA" id="ARBA00023027"/>
    </source>
</evidence>
<dbReference type="GO" id="GO:0016616">
    <property type="term" value="F:oxidoreductase activity, acting on the CH-OH group of donors, NAD or NADP as acceptor"/>
    <property type="evidence" value="ECO:0007669"/>
    <property type="project" value="TreeGrafter"/>
</dbReference>
<dbReference type="InterPro" id="IPR036291">
    <property type="entry name" value="NAD(P)-bd_dom_sf"/>
</dbReference>
<dbReference type="Proteomes" id="UP000002212">
    <property type="component" value="Chromosome"/>
</dbReference>
<name>C1B5X4_RHOOB</name>
<dbReference type="AlphaFoldDB" id="C1B5X4"/>
<dbReference type="PANTHER" id="PTHR42760:SF133">
    <property type="entry name" value="3-OXOACYL-[ACYL-CARRIER-PROTEIN] REDUCTASE"/>
    <property type="match status" value="1"/>
</dbReference>
<proteinExistence type="inferred from homology"/>
<dbReference type="PATRIC" id="fig|632772.20.peg.7450"/>
<dbReference type="KEGG" id="rop:ROP_71380"/>
<protein>
    <submittedName>
        <fullName evidence="4">Oxidoreductase</fullName>
    </submittedName>
</protein>
<gene>
    <name evidence="4" type="ordered locus">ROP_71380</name>
</gene>
<dbReference type="InterPro" id="IPR002347">
    <property type="entry name" value="SDR_fam"/>
</dbReference>
<evidence type="ECO:0000313" key="4">
    <source>
        <dbReference type="EMBL" id="BAH55385.1"/>
    </source>
</evidence>
<dbReference type="RefSeq" id="WP_015890803.1">
    <property type="nucleotide sequence ID" value="NC_012522.1"/>
</dbReference>
<comment type="similarity">
    <text evidence="1">Belongs to the short-chain dehydrogenases/reductases (SDR) family.</text>
</comment>
<dbReference type="NCBIfam" id="TIGR03971">
    <property type="entry name" value="SDR_subfam_1"/>
    <property type="match status" value="1"/>
</dbReference>
<dbReference type="HOGENOM" id="CLU_010194_1_0_11"/>
<dbReference type="Pfam" id="PF13561">
    <property type="entry name" value="adh_short_C2"/>
    <property type="match status" value="1"/>
</dbReference>
<dbReference type="EMBL" id="AP011115">
    <property type="protein sequence ID" value="BAH55385.1"/>
    <property type="molecule type" value="Genomic_DNA"/>
</dbReference>
<accession>C1B5X4</accession>
<dbReference type="InterPro" id="IPR023985">
    <property type="entry name" value="SDR_subfam_1"/>
</dbReference>
<reference evidence="4 5" key="1">
    <citation type="submission" date="2009-03" db="EMBL/GenBank/DDBJ databases">
        <title>Comparison of the complete genome sequences of Rhodococcus erythropolis PR4 and Rhodococcus opacus B4.</title>
        <authorList>
            <person name="Takarada H."/>
            <person name="Sekine M."/>
            <person name="Hosoyama A."/>
            <person name="Yamada R."/>
            <person name="Fujisawa T."/>
            <person name="Omata S."/>
            <person name="Shimizu A."/>
            <person name="Tsukatani N."/>
            <person name="Tanikawa S."/>
            <person name="Fujita N."/>
            <person name="Harayama S."/>
        </authorList>
    </citation>
    <scope>NUCLEOTIDE SEQUENCE [LARGE SCALE GENOMIC DNA]</scope>
    <source>
        <strain evidence="4 5">B4</strain>
    </source>
</reference>
<evidence type="ECO:0000256" key="2">
    <source>
        <dbReference type="ARBA" id="ARBA00023002"/>
    </source>
</evidence>
<dbReference type="OrthoDB" id="5173603at2"/>
<organism evidence="4 5">
    <name type="scientific">Rhodococcus opacus (strain B4)</name>
    <dbReference type="NCBI Taxonomy" id="632772"/>
    <lineage>
        <taxon>Bacteria</taxon>
        <taxon>Bacillati</taxon>
        <taxon>Actinomycetota</taxon>
        <taxon>Actinomycetes</taxon>
        <taxon>Mycobacteriales</taxon>
        <taxon>Nocardiaceae</taxon>
        <taxon>Rhodococcus</taxon>
    </lineage>
</organism>
<evidence type="ECO:0000256" key="1">
    <source>
        <dbReference type="ARBA" id="ARBA00006484"/>
    </source>
</evidence>
<dbReference type="FunFam" id="3.40.50.720:FF:000084">
    <property type="entry name" value="Short-chain dehydrogenase reductase"/>
    <property type="match status" value="1"/>
</dbReference>
<dbReference type="PANTHER" id="PTHR42760">
    <property type="entry name" value="SHORT-CHAIN DEHYDROGENASES/REDUCTASES FAMILY MEMBER"/>
    <property type="match status" value="1"/>
</dbReference>
<dbReference type="PRINTS" id="PR00081">
    <property type="entry name" value="GDHRDH"/>
</dbReference>
<dbReference type="STRING" id="632772.ROP_71380"/>
<dbReference type="CDD" id="cd05233">
    <property type="entry name" value="SDR_c"/>
    <property type="match status" value="1"/>
</dbReference>
<sequence length="278" mass="29322">MNRVEGKIAFVTGAARGQGRSHALNLAQEGADIIAFDLCEDIETNEYPLSTEEDLAQTVKLVEAEGRRVVSAKVDVRDRVGLEKALASAVAELGGLDIVVANAGICPLGKDIPMQGFVDSFDVDFLGVVNSIHGALPHLSDGGSIIATGSLAALMPAGLTSPGGTGYGLAKRMIPQYVRTVAHLLAARGIRANTIHPSNCNTDMLQSPPMYKMFRDDLDNPTLDDVKDGFASMHPIPTPWVEPADISSLVVYLASDESRFVTGQEVRVDAGAGLALGL</sequence>
<keyword evidence="3" id="KW-0520">NAD</keyword>
<evidence type="ECO:0000313" key="5">
    <source>
        <dbReference type="Proteomes" id="UP000002212"/>
    </source>
</evidence>
<dbReference type="SUPFAM" id="SSF51735">
    <property type="entry name" value="NAD(P)-binding Rossmann-fold domains"/>
    <property type="match status" value="1"/>
</dbReference>